<evidence type="ECO:0000313" key="3">
    <source>
        <dbReference type="Proteomes" id="UP000677898"/>
    </source>
</evidence>
<protein>
    <submittedName>
        <fullName evidence="2">DUF2384 domain-containing protein</fullName>
    </submittedName>
</protein>
<sequence length="67" mass="7714">MEREWRGNGITEELSRLINDQEIAKAIWGCLRSESVKWLYRPVPMLENQCPIDLLHTEGGAVACDRD</sequence>
<dbReference type="InterPro" id="IPR024467">
    <property type="entry name" value="Xre/MbcA/ParS-like_toxin-bd"/>
</dbReference>
<dbReference type="Proteomes" id="UP000677898">
    <property type="component" value="Plasmid pLLRS-1"/>
</dbReference>
<gene>
    <name evidence="2" type="ORF">GO998_19840</name>
</gene>
<keyword evidence="3" id="KW-1185">Reference proteome</keyword>
<keyword evidence="2" id="KW-0614">Plasmid</keyword>
<evidence type="ECO:0000259" key="1">
    <source>
        <dbReference type="Pfam" id="PF09722"/>
    </source>
</evidence>
<organism evidence="2 3">
    <name type="scientific">Ralstonia syzygii</name>
    <dbReference type="NCBI Taxonomy" id="28097"/>
    <lineage>
        <taxon>Bacteria</taxon>
        <taxon>Pseudomonadati</taxon>
        <taxon>Pseudomonadota</taxon>
        <taxon>Betaproteobacteria</taxon>
        <taxon>Burkholderiales</taxon>
        <taxon>Burkholderiaceae</taxon>
        <taxon>Ralstonia</taxon>
        <taxon>Ralstonia solanacearum species complex</taxon>
    </lineage>
</organism>
<accession>A0ABX7ZNC3</accession>
<dbReference type="Pfam" id="PF09722">
    <property type="entry name" value="Xre_MbcA_ParS_C"/>
    <property type="match status" value="1"/>
</dbReference>
<geneLocation type="plasmid" evidence="2 3">
    <name>pLLRS-1</name>
</geneLocation>
<name>A0ABX7ZNC3_9RALS</name>
<proteinExistence type="predicted"/>
<reference evidence="2 3" key="1">
    <citation type="journal article" date="2021" name="Phytopathology">
        <title>Complete genome sequence of Ralstonia syzygii subsp. indonesiensis strain LLRS-1, isolated from wilted tobacco in China.</title>
        <authorList>
            <person name="Lu C.H."/>
            <person name="Li J.Y."/>
            <person name="Mi M.G."/>
            <person name="Lin Z.L."/>
            <person name="Jiang N."/>
            <person name="Gai X."/>
            <person name="Ma J.H."/>
            <person name="Lei L.P."/>
            <person name="Xia Z.Y."/>
        </authorList>
    </citation>
    <scope>NUCLEOTIDE SEQUENCE [LARGE SCALE GENOMIC DNA]</scope>
    <source>
        <strain evidence="2 3">LLRS-1</strain>
    </source>
</reference>
<dbReference type="EMBL" id="CP046730">
    <property type="protein sequence ID" value="QUP56968.1"/>
    <property type="molecule type" value="Genomic_DNA"/>
</dbReference>
<evidence type="ECO:0000313" key="2">
    <source>
        <dbReference type="EMBL" id="QUP56968.1"/>
    </source>
</evidence>
<feature type="domain" description="Antitoxin Xre/MbcA/ParS-like toxin-binding" evidence="1">
    <location>
        <begin position="35"/>
        <end position="63"/>
    </location>
</feature>